<evidence type="ECO:0000313" key="3">
    <source>
        <dbReference type="Proteomes" id="UP000835052"/>
    </source>
</evidence>
<accession>A0A8S1HSZ4</accession>
<dbReference type="EMBL" id="CAJGYM010000100">
    <property type="protein sequence ID" value="CAD6197638.1"/>
    <property type="molecule type" value="Genomic_DNA"/>
</dbReference>
<organism evidence="2 3">
    <name type="scientific">Caenorhabditis auriculariae</name>
    <dbReference type="NCBI Taxonomy" id="2777116"/>
    <lineage>
        <taxon>Eukaryota</taxon>
        <taxon>Metazoa</taxon>
        <taxon>Ecdysozoa</taxon>
        <taxon>Nematoda</taxon>
        <taxon>Chromadorea</taxon>
        <taxon>Rhabditida</taxon>
        <taxon>Rhabditina</taxon>
        <taxon>Rhabditomorpha</taxon>
        <taxon>Rhabditoidea</taxon>
        <taxon>Rhabditidae</taxon>
        <taxon>Peloderinae</taxon>
        <taxon>Caenorhabditis</taxon>
    </lineage>
</organism>
<evidence type="ECO:0000313" key="2">
    <source>
        <dbReference type="EMBL" id="CAD6197638.1"/>
    </source>
</evidence>
<sequence>MKIMVGTSLTNGSDSFGSTRSQAVLYVDWIPRRVILPPSNCGSPPKRPRGRSSQCMTAAVPKVPRFKRRNIHSNVHLENP</sequence>
<feature type="region of interest" description="Disordered" evidence="1">
    <location>
        <begin position="38"/>
        <end position="57"/>
    </location>
</feature>
<gene>
    <name evidence="2" type="ORF">CAUJ_LOCUS13547</name>
</gene>
<reference evidence="2" key="1">
    <citation type="submission" date="2020-10" db="EMBL/GenBank/DDBJ databases">
        <authorList>
            <person name="Kikuchi T."/>
        </authorList>
    </citation>
    <scope>NUCLEOTIDE SEQUENCE</scope>
    <source>
        <strain evidence="2">NKZ352</strain>
    </source>
</reference>
<evidence type="ECO:0000256" key="1">
    <source>
        <dbReference type="SAM" id="MobiDB-lite"/>
    </source>
</evidence>
<keyword evidence="3" id="KW-1185">Reference proteome</keyword>
<name>A0A8S1HSZ4_9PELO</name>
<proteinExistence type="predicted"/>
<protein>
    <submittedName>
        <fullName evidence="2">Uncharacterized protein</fullName>
    </submittedName>
</protein>
<dbReference type="AlphaFoldDB" id="A0A8S1HSZ4"/>
<comment type="caution">
    <text evidence="2">The sequence shown here is derived from an EMBL/GenBank/DDBJ whole genome shotgun (WGS) entry which is preliminary data.</text>
</comment>
<dbReference type="Proteomes" id="UP000835052">
    <property type="component" value="Unassembled WGS sequence"/>
</dbReference>